<dbReference type="STRING" id="66420.A0A194QEK9"/>
<dbReference type="PANTHER" id="PTHR21255">
    <property type="entry name" value="T-COMPLEX-ASSOCIATED-TESTIS-EXPRESSED 1/ DYNEIN LIGHT CHAIN"/>
    <property type="match status" value="1"/>
</dbReference>
<reference evidence="2 3" key="1">
    <citation type="journal article" date="2015" name="Nat. Commun.">
        <title>Outbred genome sequencing and CRISPR/Cas9 gene editing in butterflies.</title>
        <authorList>
            <person name="Li X."/>
            <person name="Fan D."/>
            <person name="Zhang W."/>
            <person name="Liu G."/>
            <person name="Zhang L."/>
            <person name="Zhao L."/>
            <person name="Fang X."/>
            <person name="Chen L."/>
            <person name="Dong Y."/>
            <person name="Chen Y."/>
            <person name="Ding Y."/>
            <person name="Zhao R."/>
            <person name="Feng M."/>
            <person name="Zhu Y."/>
            <person name="Feng Y."/>
            <person name="Jiang X."/>
            <person name="Zhu D."/>
            <person name="Xiang H."/>
            <person name="Feng X."/>
            <person name="Li S."/>
            <person name="Wang J."/>
            <person name="Zhang G."/>
            <person name="Kronforst M.R."/>
            <person name="Wang W."/>
        </authorList>
    </citation>
    <scope>NUCLEOTIDE SEQUENCE [LARGE SCALE GENOMIC DNA]</scope>
    <source>
        <strain evidence="2">Ya'a_city_454_Px</strain>
        <tissue evidence="2">Whole body</tissue>
    </source>
</reference>
<dbReference type="PANTHER" id="PTHR21255:SF65">
    <property type="entry name" value="TCTEX1 DOMAIN-CONTAINING PROTEIN 2"/>
    <property type="match status" value="1"/>
</dbReference>
<dbReference type="EMBL" id="KQ459053">
    <property type="protein sequence ID" value="KPJ03973.1"/>
    <property type="molecule type" value="Genomic_DNA"/>
</dbReference>
<organism evidence="2 3">
    <name type="scientific">Papilio xuthus</name>
    <name type="common">Asian swallowtail butterfly</name>
    <dbReference type="NCBI Taxonomy" id="66420"/>
    <lineage>
        <taxon>Eukaryota</taxon>
        <taxon>Metazoa</taxon>
        <taxon>Ecdysozoa</taxon>
        <taxon>Arthropoda</taxon>
        <taxon>Hexapoda</taxon>
        <taxon>Insecta</taxon>
        <taxon>Pterygota</taxon>
        <taxon>Neoptera</taxon>
        <taxon>Endopterygota</taxon>
        <taxon>Lepidoptera</taxon>
        <taxon>Glossata</taxon>
        <taxon>Ditrysia</taxon>
        <taxon>Papilionoidea</taxon>
        <taxon>Papilionidae</taxon>
        <taxon>Papilioninae</taxon>
        <taxon>Papilio</taxon>
    </lineage>
</organism>
<proteinExistence type="inferred from homology"/>
<dbReference type="GO" id="GO:0007018">
    <property type="term" value="P:microtubule-based movement"/>
    <property type="evidence" value="ECO:0007669"/>
    <property type="project" value="TreeGrafter"/>
</dbReference>
<accession>A0A194QEK9</accession>
<protein>
    <submittedName>
        <fullName evidence="2">Tctex1 domain-containing protein 1-A</fullName>
    </submittedName>
</protein>
<sequence>MSEKKSLSKQIRIYQPTYQLEPRKSFNPEDVRKILQQYIDSELQEVEYNEKVVPDLCNSLAENIRTAIKEQAYDRYRIIVSVTIGQKRQQSVHVFHSFLWDHQRDGFAAHNFENCHIYANVVVYDCYGTSQYVRFQRARPIRNYLTRLGGTSRRRALIRSKLYPTMTGAQV</sequence>
<dbReference type="InterPro" id="IPR038586">
    <property type="entry name" value="Tctex-1-like_sf"/>
</dbReference>
<keyword evidence="3" id="KW-1185">Reference proteome</keyword>
<dbReference type="Pfam" id="PF03645">
    <property type="entry name" value="Tctex-1"/>
    <property type="match status" value="1"/>
</dbReference>
<evidence type="ECO:0000313" key="3">
    <source>
        <dbReference type="Proteomes" id="UP000053268"/>
    </source>
</evidence>
<dbReference type="GO" id="GO:0005737">
    <property type="term" value="C:cytoplasm"/>
    <property type="evidence" value="ECO:0007669"/>
    <property type="project" value="TreeGrafter"/>
</dbReference>
<comment type="similarity">
    <text evidence="1">Belongs to the dynein light chain Tctex-type family.</text>
</comment>
<dbReference type="GO" id="GO:0005868">
    <property type="term" value="C:cytoplasmic dynein complex"/>
    <property type="evidence" value="ECO:0007669"/>
    <property type="project" value="TreeGrafter"/>
</dbReference>
<gene>
    <name evidence="2" type="ORF">RR46_07732</name>
</gene>
<dbReference type="CDD" id="cd21451">
    <property type="entry name" value="DLC-like_TCTEX1D"/>
    <property type="match status" value="1"/>
</dbReference>
<dbReference type="InterPro" id="IPR005334">
    <property type="entry name" value="Tctex-1-like"/>
</dbReference>
<evidence type="ECO:0000313" key="2">
    <source>
        <dbReference type="EMBL" id="KPJ03973.1"/>
    </source>
</evidence>
<dbReference type="AlphaFoldDB" id="A0A194QEK9"/>
<dbReference type="Gene3D" id="3.30.1140.40">
    <property type="entry name" value="Tctex-1"/>
    <property type="match status" value="1"/>
</dbReference>
<dbReference type="GO" id="GO:0045505">
    <property type="term" value="F:dynein intermediate chain binding"/>
    <property type="evidence" value="ECO:0007669"/>
    <property type="project" value="TreeGrafter"/>
</dbReference>
<evidence type="ECO:0000256" key="1">
    <source>
        <dbReference type="ARBA" id="ARBA00005361"/>
    </source>
</evidence>
<name>A0A194QEK9_PAPXU</name>
<dbReference type="Proteomes" id="UP000053268">
    <property type="component" value="Unassembled WGS sequence"/>
</dbReference>